<reference evidence="2" key="2">
    <citation type="submission" date="2020-09" db="EMBL/GenBank/DDBJ databases">
        <authorList>
            <person name="Sun Q."/>
            <person name="Zhou Y."/>
        </authorList>
    </citation>
    <scope>NUCLEOTIDE SEQUENCE</scope>
    <source>
        <strain evidence="2">CGMCC 1.15794</strain>
    </source>
</reference>
<gene>
    <name evidence="2" type="ORF">GCM10010921_23770</name>
</gene>
<accession>A0A917IG66</accession>
<feature type="region of interest" description="Disordered" evidence="1">
    <location>
        <begin position="57"/>
        <end position="81"/>
    </location>
</feature>
<reference evidence="2" key="1">
    <citation type="journal article" date="2014" name="Int. J. Syst. Evol. Microbiol.">
        <title>Complete genome sequence of Corynebacterium casei LMG S-19264T (=DSM 44701T), isolated from a smear-ripened cheese.</title>
        <authorList>
            <consortium name="US DOE Joint Genome Institute (JGI-PGF)"/>
            <person name="Walter F."/>
            <person name="Albersmeier A."/>
            <person name="Kalinowski J."/>
            <person name="Ruckert C."/>
        </authorList>
    </citation>
    <scope>NUCLEOTIDE SEQUENCE</scope>
    <source>
        <strain evidence="2">CGMCC 1.15794</strain>
    </source>
</reference>
<evidence type="ECO:0000313" key="2">
    <source>
        <dbReference type="EMBL" id="GGH47197.1"/>
    </source>
</evidence>
<comment type="caution">
    <text evidence="2">The sequence shown here is derived from an EMBL/GenBank/DDBJ whole genome shotgun (WGS) entry which is preliminary data.</text>
</comment>
<dbReference type="AntiFam" id="ANF00093">
    <property type="entry name" value="Shadow ORF (opposite nagR)"/>
</dbReference>
<sequence length="164" mass="18399">MPAANDAHERVGEQRLTLARNALMRGRHQHVLPQEIDRVRIVEGVEAHGDAGRLVRQQAQERRRHHGEGVVGGRDPELPGTGAWVEARSHVDDPLHLRDRFGHDRPERFRAGSEHPPTAMTHEDRVVDQFAKLRQGVSDGGLRHPDAFSCAREAALAEHCVVQR</sequence>
<evidence type="ECO:0000313" key="3">
    <source>
        <dbReference type="Proteomes" id="UP000657592"/>
    </source>
</evidence>
<evidence type="ECO:0000256" key="1">
    <source>
        <dbReference type="SAM" id="MobiDB-lite"/>
    </source>
</evidence>
<keyword evidence="3" id="KW-1185">Reference proteome</keyword>
<organism evidence="2 3">
    <name type="scientific">Microbacterium album</name>
    <dbReference type="NCBI Taxonomy" id="2053191"/>
    <lineage>
        <taxon>Bacteria</taxon>
        <taxon>Bacillati</taxon>
        <taxon>Actinomycetota</taxon>
        <taxon>Actinomycetes</taxon>
        <taxon>Micrococcales</taxon>
        <taxon>Microbacteriaceae</taxon>
        <taxon>Microbacterium</taxon>
    </lineage>
</organism>
<dbReference type="EMBL" id="BMJY01000011">
    <property type="protein sequence ID" value="GGH47197.1"/>
    <property type="molecule type" value="Genomic_DNA"/>
</dbReference>
<name>A0A917IG66_9MICO</name>
<dbReference type="AlphaFoldDB" id="A0A917IG66"/>
<protein>
    <submittedName>
        <fullName evidence="2">Uncharacterized protein</fullName>
    </submittedName>
</protein>
<proteinExistence type="predicted"/>
<dbReference type="Proteomes" id="UP000657592">
    <property type="component" value="Unassembled WGS sequence"/>
</dbReference>